<keyword evidence="2" id="KW-1185">Reference proteome</keyword>
<proteinExistence type="predicted"/>
<dbReference type="OrthoDB" id="7874733at2"/>
<keyword evidence="1" id="KW-0413">Isomerase</keyword>
<reference evidence="1 2" key="1">
    <citation type="submission" date="2013-04" db="EMBL/GenBank/DDBJ databases">
        <title>Oceanicola sp. 22II1-22F33 Genome Sequencing.</title>
        <authorList>
            <person name="Lai Q."/>
            <person name="Li G."/>
            <person name="Shao Z."/>
        </authorList>
    </citation>
    <scope>NUCLEOTIDE SEQUENCE [LARGE SCALE GENOMIC DNA]</scope>
    <source>
        <strain evidence="1 2">22II1-22F33</strain>
    </source>
</reference>
<gene>
    <name evidence="1" type="ORF">ATO3_02385</name>
</gene>
<name>A0A225NWC9_9RHOB</name>
<dbReference type="GO" id="GO:0016853">
    <property type="term" value="F:isomerase activity"/>
    <property type="evidence" value="ECO:0007669"/>
    <property type="project" value="UniProtKB-KW"/>
</dbReference>
<comment type="caution">
    <text evidence="1">The sequence shown here is derived from an EMBL/GenBank/DDBJ whole genome shotgun (WGS) entry which is preliminary data.</text>
</comment>
<sequence>MCLSTQALVMFLNLIGADIVTSEPGRIVVHATTADVHWVARADEADRWCTMGPQIDRLARFDAR</sequence>
<organism evidence="1 2">
    <name type="scientific">Marinibacterium profundimaris</name>
    <dbReference type="NCBI Taxonomy" id="1679460"/>
    <lineage>
        <taxon>Bacteria</taxon>
        <taxon>Pseudomonadati</taxon>
        <taxon>Pseudomonadota</taxon>
        <taxon>Alphaproteobacteria</taxon>
        <taxon>Rhodobacterales</taxon>
        <taxon>Paracoccaceae</taxon>
        <taxon>Marinibacterium</taxon>
    </lineage>
</organism>
<dbReference type="EMBL" id="AQQR01000001">
    <property type="protein sequence ID" value="OWU77558.1"/>
    <property type="molecule type" value="Genomic_DNA"/>
</dbReference>
<evidence type="ECO:0000313" key="1">
    <source>
        <dbReference type="EMBL" id="OWU77558.1"/>
    </source>
</evidence>
<accession>A0A225NWC9</accession>
<dbReference type="AlphaFoldDB" id="A0A225NWC9"/>
<dbReference type="Proteomes" id="UP000215377">
    <property type="component" value="Unassembled WGS sequence"/>
</dbReference>
<evidence type="ECO:0000313" key="2">
    <source>
        <dbReference type="Proteomes" id="UP000215377"/>
    </source>
</evidence>
<dbReference type="RefSeq" id="WP_088648185.1">
    <property type="nucleotide sequence ID" value="NZ_AQQR01000001.1"/>
</dbReference>
<protein>
    <submittedName>
        <fullName evidence="1">Ketol-acid reductoisomerase</fullName>
    </submittedName>
</protein>